<proteinExistence type="predicted"/>
<feature type="domain" description="Aminoglycoside phosphotransferase" evidence="1">
    <location>
        <begin position="37"/>
        <end position="254"/>
    </location>
</feature>
<dbReference type="PANTHER" id="PTHR21310:SF15">
    <property type="entry name" value="AMINOGLYCOSIDE PHOSPHOTRANSFERASE DOMAIN-CONTAINING PROTEIN"/>
    <property type="match status" value="1"/>
</dbReference>
<name>A0A543JBB9_9PSEU</name>
<keyword evidence="3" id="KW-1185">Reference proteome</keyword>
<keyword evidence="2" id="KW-0418">Kinase</keyword>
<dbReference type="InterPro" id="IPR002575">
    <property type="entry name" value="Aminoglycoside_PTrfase"/>
</dbReference>
<accession>A0A543JBB9</accession>
<comment type="caution">
    <text evidence="2">The sequence shown here is derived from an EMBL/GenBank/DDBJ whole genome shotgun (WGS) entry which is preliminary data.</text>
</comment>
<organism evidence="2 3">
    <name type="scientific">Saccharothrix saharensis</name>
    <dbReference type="NCBI Taxonomy" id="571190"/>
    <lineage>
        <taxon>Bacteria</taxon>
        <taxon>Bacillati</taxon>
        <taxon>Actinomycetota</taxon>
        <taxon>Actinomycetes</taxon>
        <taxon>Pseudonocardiales</taxon>
        <taxon>Pseudonocardiaceae</taxon>
        <taxon>Saccharothrix</taxon>
    </lineage>
</organism>
<dbReference type="PANTHER" id="PTHR21310">
    <property type="entry name" value="AMINOGLYCOSIDE PHOSPHOTRANSFERASE-RELATED-RELATED"/>
    <property type="match status" value="1"/>
</dbReference>
<gene>
    <name evidence="2" type="ORF">FHX81_2417</name>
</gene>
<dbReference type="Pfam" id="PF01636">
    <property type="entry name" value="APH"/>
    <property type="match status" value="1"/>
</dbReference>
<protein>
    <submittedName>
        <fullName evidence="2">Hygromycin-B 7''-O-kinase</fullName>
    </submittedName>
</protein>
<evidence type="ECO:0000259" key="1">
    <source>
        <dbReference type="Pfam" id="PF01636"/>
    </source>
</evidence>
<keyword evidence="2" id="KW-0808">Transferase</keyword>
<dbReference type="Proteomes" id="UP000316628">
    <property type="component" value="Unassembled WGS sequence"/>
</dbReference>
<evidence type="ECO:0000313" key="3">
    <source>
        <dbReference type="Proteomes" id="UP000316628"/>
    </source>
</evidence>
<dbReference type="InterPro" id="IPR051678">
    <property type="entry name" value="AGP_Transferase"/>
</dbReference>
<dbReference type="AlphaFoldDB" id="A0A543JBB9"/>
<evidence type="ECO:0000313" key="2">
    <source>
        <dbReference type="EMBL" id="TQM80094.1"/>
    </source>
</evidence>
<reference evidence="2 3" key="1">
    <citation type="submission" date="2019-06" db="EMBL/GenBank/DDBJ databases">
        <title>Sequencing the genomes of 1000 actinobacteria strains.</title>
        <authorList>
            <person name="Klenk H.-P."/>
        </authorList>
    </citation>
    <scope>NUCLEOTIDE SEQUENCE [LARGE SCALE GENOMIC DNA]</scope>
    <source>
        <strain evidence="2 3">DSM 45456</strain>
    </source>
</reference>
<dbReference type="EMBL" id="VFPP01000001">
    <property type="protein sequence ID" value="TQM80094.1"/>
    <property type="molecule type" value="Genomic_DNA"/>
</dbReference>
<dbReference type="InterPro" id="IPR016259">
    <property type="entry name" value="Hygromycin-B_Kinase"/>
</dbReference>
<dbReference type="PIRSF" id="PIRSF000707">
    <property type="entry name" value="Hygromycin-B_kinase"/>
    <property type="match status" value="1"/>
</dbReference>
<dbReference type="Gene3D" id="3.90.1200.10">
    <property type="match status" value="1"/>
</dbReference>
<sequence length="295" mass="32445">MTFPPAVTQEQFEALDDDAVRPGVEALCRYLGVSGDVTRFADGSLPVYAVGVRHVLKLFPAVHLDEVATERDVLEAVQGRLPVPTPRLHAAGEFGGWGYVLMERLRGASLEDVWPSLDADARRDVSRQVGEALAALHAITPPSLGPDDWAEFVRTQRHGCVARQHARGLAPGWLEQIPDFLDSVDLTRPDLVLAHTEVMSAHLLVENGRLTGLFDFEPAMRAAREYEFVATGIFLTRGERPANAALHDGYGRAVDPRKVLACTLLHVYSNLPWYLRVVPTTATALDELADHWFGA</sequence>
<dbReference type="GO" id="GO:0016301">
    <property type="term" value="F:kinase activity"/>
    <property type="evidence" value="ECO:0007669"/>
    <property type="project" value="UniProtKB-KW"/>
</dbReference>
<dbReference type="RefSeq" id="WP_246107777.1">
    <property type="nucleotide sequence ID" value="NZ_VFPP01000001.1"/>
</dbReference>
<dbReference type="CDD" id="cd05120">
    <property type="entry name" value="APH_ChoK_like"/>
    <property type="match status" value="1"/>
</dbReference>
<dbReference type="SUPFAM" id="SSF56112">
    <property type="entry name" value="Protein kinase-like (PK-like)"/>
    <property type="match status" value="1"/>
</dbReference>
<dbReference type="InterPro" id="IPR011009">
    <property type="entry name" value="Kinase-like_dom_sf"/>
</dbReference>